<dbReference type="InterPro" id="IPR006140">
    <property type="entry name" value="D-isomer_DH_NAD-bd"/>
</dbReference>
<dbReference type="FunFam" id="3.40.50.720:FF:000021">
    <property type="entry name" value="D-3-phosphoglycerate dehydrogenase"/>
    <property type="match status" value="1"/>
</dbReference>
<keyword evidence="12" id="KW-1185">Reference proteome</keyword>
<evidence type="ECO:0000256" key="9">
    <source>
        <dbReference type="RuleBase" id="RU363003"/>
    </source>
</evidence>
<gene>
    <name evidence="11" type="ORF">AWC05_05890</name>
</gene>
<proteinExistence type="inferred from homology"/>
<dbReference type="InterPro" id="IPR036291">
    <property type="entry name" value="NAD(P)-bd_dom_sf"/>
</dbReference>
<keyword evidence="9" id="KW-0718">Serine biosynthesis</keyword>
<dbReference type="UniPathway" id="UPA00135">
    <property type="reaction ID" value="UER00196"/>
</dbReference>
<dbReference type="Pfam" id="PF19304">
    <property type="entry name" value="PGDH_inter"/>
    <property type="match status" value="1"/>
</dbReference>
<dbReference type="CDD" id="cd12173">
    <property type="entry name" value="PGDH_4"/>
    <property type="match status" value="1"/>
</dbReference>
<evidence type="ECO:0000256" key="7">
    <source>
        <dbReference type="ARBA" id="ARBA00048126"/>
    </source>
</evidence>
<dbReference type="Gene3D" id="3.30.70.260">
    <property type="match status" value="1"/>
</dbReference>
<keyword evidence="5 9" id="KW-0560">Oxidoreductase</keyword>
<dbReference type="EMBL" id="LQOV01000034">
    <property type="protein sequence ID" value="ORV48075.1"/>
    <property type="molecule type" value="Genomic_DNA"/>
</dbReference>
<evidence type="ECO:0000256" key="6">
    <source>
        <dbReference type="ARBA" id="ARBA00023027"/>
    </source>
</evidence>
<keyword evidence="6 9" id="KW-0520">NAD</keyword>
<dbReference type="OrthoDB" id="9793626at2"/>
<dbReference type="InterPro" id="IPR006139">
    <property type="entry name" value="D-isomer_2_OHA_DH_cat_dom"/>
</dbReference>
<dbReference type="RefSeq" id="WP_085226222.1">
    <property type="nucleotide sequence ID" value="NZ_AP022576.1"/>
</dbReference>
<keyword evidence="9" id="KW-0028">Amino-acid biosynthesis</keyword>
<evidence type="ECO:0000256" key="1">
    <source>
        <dbReference type="ARBA" id="ARBA00003800"/>
    </source>
</evidence>
<dbReference type="InterPro" id="IPR029753">
    <property type="entry name" value="D-isomer_DH_CS"/>
</dbReference>
<accession>A0A1X1TU14</accession>
<dbReference type="InterPro" id="IPR045865">
    <property type="entry name" value="ACT-like_dom_sf"/>
</dbReference>
<dbReference type="PROSITE" id="PS00065">
    <property type="entry name" value="D_2_HYDROXYACID_DH_1"/>
    <property type="match status" value="1"/>
</dbReference>
<dbReference type="Pfam" id="PF00389">
    <property type="entry name" value="2-Hacid_dh"/>
    <property type="match status" value="1"/>
</dbReference>
<evidence type="ECO:0000256" key="5">
    <source>
        <dbReference type="ARBA" id="ARBA00023002"/>
    </source>
</evidence>
<dbReference type="SUPFAM" id="SSF55021">
    <property type="entry name" value="ACT-like"/>
    <property type="match status" value="1"/>
</dbReference>
<dbReference type="CDD" id="cd04902">
    <property type="entry name" value="ACT_3PGDH-xct"/>
    <property type="match status" value="1"/>
</dbReference>
<evidence type="ECO:0000256" key="2">
    <source>
        <dbReference type="ARBA" id="ARBA00005216"/>
    </source>
</evidence>
<comment type="function">
    <text evidence="1">Catalyzes the reversible oxidation of 3-phospho-D-glycerate to 3-phosphonooxypyruvate, the first step of the phosphorylated L-serine biosynthesis pathway. Also catalyzes the reversible oxidation of 2-hydroxyglutarate to 2-oxoglutarate.</text>
</comment>
<feature type="domain" description="ACT" evidence="10">
    <location>
        <begin position="455"/>
        <end position="527"/>
    </location>
</feature>
<dbReference type="InterPro" id="IPR029009">
    <property type="entry name" value="ASB_dom_sf"/>
</dbReference>
<dbReference type="SUPFAM" id="SSF143548">
    <property type="entry name" value="Serine metabolism enzymes domain"/>
    <property type="match status" value="1"/>
</dbReference>
<dbReference type="AlphaFoldDB" id="A0A1X1TU14"/>
<evidence type="ECO:0000259" key="10">
    <source>
        <dbReference type="PROSITE" id="PS51671"/>
    </source>
</evidence>
<dbReference type="GO" id="GO:0004617">
    <property type="term" value="F:phosphoglycerate dehydrogenase activity"/>
    <property type="evidence" value="ECO:0007669"/>
    <property type="project" value="UniProtKB-UniRule"/>
</dbReference>
<comment type="pathway">
    <text evidence="2 9">Amino-acid biosynthesis; L-serine biosynthesis; L-serine from 3-phospho-D-glycerate: step 1/3.</text>
</comment>
<dbReference type="InterPro" id="IPR029752">
    <property type="entry name" value="D-isomer_DH_CS1"/>
</dbReference>
<dbReference type="Proteomes" id="UP000193010">
    <property type="component" value="Unassembled WGS sequence"/>
</dbReference>
<dbReference type="STRING" id="292462.AWC05_05890"/>
<dbReference type="SUPFAM" id="SSF52283">
    <property type="entry name" value="Formate/glycerate dehydrogenase catalytic domain-like"/>
    <property type="match status" value="1"/>
</dbReference>
<evidence type="ECO:0000313" key="12">
    <source>
        <dbReference type="Proteomes" id="UP000193010"/>
    </source>
</evidence>
<organism evidence="11 12">
    <name type="scientific">Mycobacterium florentinum</name>
    <dbReference type="NCBI Taxonomy" id="292462"/>
    <lineage>
        <taxon>Bacteria</taxon>
        <taxon>Bacillati</taxon>
        <taxon>Actinomycetota</taxon>
        <taxon>Actinomycetes</taxon>
        <taxon>Mycobacteriales</taxon>
        <taxon>Mycobacteriaceae</taxon>
        <taxon>Mycobacterium</taxon>
        <taxon>Mycobacterium simiae complex</taxon>
    </lineage>
</organism>
<comment type="similarity">
    <text evidence="3 9">Belongs to the D-isomer specific 2-hydroxyacid dehydrogenase family.</text>
</comment>
<dbReference type="Pfam" id="PF02826">
    <property type="entry name" value="2-Hacid_dh_C"/>
    <property type="match status" value="1"/>
</dbReference>
<reference evidence="11 12" key="1">
    <citation type="submission" date="2016-01" db="EMBL/GenBank/DDBJ databases">
        <title>The new phylogeny of the genus Mycobacterium.</title>
        <authorList>
            <person name="Tarcisio F."/>
            <person name="Conor M."/>
            <person name="Antonella G."/>
            <person name="Elisabetta G."/>
            <person name="Giulia F.S."/>
            <person name="Sara T."/>
            <person name="Anna F."/>
            <person name="Clotilde B."/>
            <person name="Roberto B."/>
            <person name="Veronica D.S."/>
            <person name="Fabio R."/>
            <person name="Monica P."/>
            <person name="Olivier J."/>
            <person name="Enrico T."/>
            <person name="Nicola S."/>
        </authorList>
    </citation>
    <scope>NUCLEOTIDE SEQUENCE [LARGE SCALE GENOMIC DNA]</scope>
    <source>
        <strain evidence="11 12">DSM 44852</strain>
    </source>
</reference>
<comment type="caution">
    <text evidence="11">The sequence shown here is derived from an EMBL/GenBank/DDBJ whole genome shotgun (WGS) entry which is preliminary data.</text>
</comment>
<dbReference type="GO" id="GO:0051287">
    <property type="term" value="F:NAD binding"/>
    <property type="evidence" value="ECO:0007669"/>
    <property type="project" value="UniProtKB-UniRule"/>
</dbReference>
<name>A0A1X1TU14_MYCFL</name>
<dbReference type="PROSITE" id="PS00671">
    <property type="entry name" value="D_2_HYDROXYACID_DH_3"/>
    <property type="match status" value="1"/>
</dbReference>
<sequence length="528" mass="54512">MNLPVVLIADKLAESTVAALGDQVEVRWVDGPDREKLLAAVPEADALLVRSATTVDAEVLAAAPKLKIVARAGVGLDNVDVDAATERGVLVVNAPTSNIHSAAEHALALLLAAARQVPAADATLREHTWKRSKFNGTEIFGKTVGIVGLGRIGQLVAARIEAFGTHVIAYDPYVSPARAAQLGIELLPLDELLARADFISVHLPKTPETAGLIDKEALAKTKPGVIVVNAARGGLVDEAALAEAIGSGHVRAAGLDVFSTEPCTDSPLFELPEVVVTPHLGASTSEAQDRAGTDVAESVRLALAGEFVPDAVNVGGGVVNEEVAPWLDLARKLGLLAAALTDGAPTSLSVQARGELASEDVEVLKLSALRGLFSAVVEDPVTFVNAPALAAERGVTAEISTASESPNHRSVLDVRVAGHDGSRINVAGTLSGPQLVEKIVQINGRNFDLRAQGTNLVINYADQPGALGKIGTLLGAAGVNIQAAQLSEDAEGSSATILLRLDRDVPGDVRSEIATAVGANKLEVVDLS</sequence>
<dbReference type="SUPFAM" id="SSF51735">
    <property type="entry name" value="NAD(P)-binding Rossmann-fold domains"/>
    <property type="match status" value="1"/>
</dbReference>
<dbReference type="NCBIfam" id="TIGR01327">
    <property type="entry name" value="PGDH"/>
    <property type="match status" value="1"/>
</dbReference>
<dbReference type="InterPro" id="IPR045626">
    <property type="entry name" value="PGDH_ASB_dom"/>
</dbReference>
<evidence type="ECO:0000256" key="3">
    <source>
        <dbReference type="ARBA" id="ARBA00005854"/>
    </source>
</evidence>
<dbReference type="EC" id="1.1.1.95" evidence="9"/>
<protein>
    <recommendedName>
        <fullName evidence="4 9">D-3-phosphoglycerate dehydrogenase</fullName>
        <ecNumber evidence="9">1.1.1.95</ecNumber>
    </recommendedName>
</protein>
<dbReference type="Pfam" id="PF01842">
    <property type="entry name" value="ACT"/>
    <property type="match status" value="1"/>
</dbReference>
<comment type="catalytic activity">
    <reaction evidence="7">
        <text>(R)-2-hydroxyglutarate + NAD(+) = 2-oxoglutarate + NADH + H(+)</text>
        <dbReference type="Rhea" id="RHEA:49612"/>
        <dbReference type="ChEBI" id="CHEBI:15378"/>
        <dbReference type="ChEBI" id="CHEBI:15801"/>
        <dbReference type="ChEBI" id="CHEBI:16810"/>
        <dbReference type="ChEBI" id="CHEBI:57540"/>
        <dbReference type="ChEBI" id="CHEBI:57945"/>
        <dbReference type="EC" id="1.1.1.399"/>
    </reaction>
</comment>
<dbReference type="PANTHER" id="PTHR42938">
    <property type="entry name" value="FORMATE DEHYDROGENASE 1"/>
    <property type="match status" value="1"/>
</dbReference>
<dbReference type="Gene3D" id="3.30.1330.90">
    <property type="entry name" value="D-3-phosphoglycerate dehydrogenase, domain 3"/>
    <property type="match status" value="1"/>
</dbReference>
<dbReference type="Gene3D" id="3.40.50.720">
    <property type="entry name" value="NAD(P)-binding Rossmann-like Domain"/>
    <property type="match status" value="2"/>
</dbReference>
<comment type="catalytic activity">
    <reaction evidence="8 9">
        <text>(2R)-3-phosphoglycerate + NAD(+) = 3-phosphooxypyruvate + NADH + H(+)</text>
        <dbReference type="Rhea" id="RHEA:12641"/>
        <dbReference type="ChEBI" id="CHEBI:15378"/>
        <dbReference type="ChEBI" id="CHEBI:18110"/>
        <dbReference type="ChEBI" id="CHEBI:57540"/>
        <dbReference type="ChEBI" id="CHEBI:57945"/>
        <dbReference type="ChEBI" id="CHEBI:58272"/>
        <dbReference type="EC" id="1.1.1.95"/>
    </reaction>
</comment>
<evidence type="ECO:0000256" key="8">
    <source>
        <dbReference type="ARBA" id="ARBA00048731"/>
    </source>
</evidence>
<dbReference type="PANTHER" id="PTHR42938:SF47">
    <property type="entry name" value="HYDROXYPYRUVATE REDUCTASE"/>
    <property type="match status" value="1"/>
</dbReference>
<dbReference type="InterPro" id="IPR006236">
    <property type="entry name" value="PGDH"/>
</dbReference>
<dbReference type="PROSITE" id="PS00670">
    <property type="entry name" value="D_2_HYDROXYACID_DH_2"/>
    <property type="match status" value="1"/>
</dbReference>
<dbReference type="PROSITE" id="PS51671">
    <property type="entry name" value="ACT"/>
    <property type="match status" value="1"/>
</dbReference>
<dbReference type="GO" id="GO:0006564">
    <property type="term" value="P:L-serine biosynthetic process"/>
    <property type="evidence" value="ECO:0007669"/>
    <property type="project" value="UniProtKB-UniRule"/>
</dbReference>
<dbReference type="InterPro" id="IPR002912">
    <property type="entry name" value="ACT_dom"/>
</dbReference>
<evidence type="ECO:0000313" key="11">
    <source>
        <dbReference type="EMBL" id="ORV48075.1"/>
    </source>
</evidence>
<evidence type="ECO:0000256" key="4">
    <source>
        <dbReference type="ARBA" id="ARBA00021582"/>
    </source>
</evidence>